<reference evidence="2 3" key="1">
    <citation type="submission" date="2019-06" db="EMBL/GenBank/DDBJ databases">
        <title>Draft genome sequence of Miniimonas arenae KCTC 19750T isolated from sea sand.</title>
        <authorList>
            <person name="Park S.-J."/>
        </authorList>
    </citation>
    <scope>NUCLEOTIDE SEQUENCE [LARGE SCALE GENOMIC DNA]</scope>
    <source>
        <strain evidence="2 3">KCTC 19750</strain>
    </source>
</reference>
<dbReference type="AlphaFoldDB" id="A0A5C5BB49"/>
<feature type="compositionally biased region" description="Low complexity" evidence="1">
    <location>
        <begin position="55"/>
        <end position="71"/>
    </location>
</feature>
<evidence type="ECO:0000313" key="3">
    <source>
        <dbReference type="Proteomes" id="UP000313849"/>
    </source>
</evidence>
<dbReference type="RefSeq" id="WP_139987003.1">
    <property type="nucleotide sequence ID" value="NZ_VENP01000029.1"/>
</dbReference>
<dbReference type="OrthoDB" id="4822697at2"/>
<evidence type="ECO:0000313" key="2">
    <source>
        <dbReference type="EMBL" id="TNU73939.1"/>
    </source>
</evidence>
<evidence type="ECO:0000256" key="1">
    <source>
        <dbReference type="SAM" id="MobiDB-lite"/>
    </source>
</evidence>
<dbReference type="Proteomes" id="UP000313849">
    <property type="component" value="Unassembled WGS sequence"/>
</dbReference>
<proteinExistence type="predicted"/>
<organism evidence="2 3">
    <name type="scientific">Miniimonas arenae</name>
    <dbReference type="NCBI Taxonomy" id="676201"/>
    <lineage>
        <taxon>Bacteria</taxon>
        <taxon>Bacillati</taxon>
        <taxon>Actinomycetota</taxon>
        <taxon>Actinomycetes</taxon>
        <taxon>Micrococcales</taxon>
        <taxon>Beutenbergiaceae</taxon>
        <taxon>Miniimonas</taxon>
    </lineage>
</organism>
<protein>
    <submittedName>
        <fullName evidence="2">Uncharacterized protein</fullName>
    </submittedName>
</protein>
<name>A0A5C5BB49_9MICO</name>
<accession>A0A5C5BB49</accession>
<feature type="compositionally biased region" description="Acidic residues" evidence="1">
    <location>
        <begin position="74"/>
        <end position="85"/>
    </location>
</feature>
<dbReference type="PROSITE" id="PS51257">
    <property type="entry name" value="PROKAR_LIPOPROTEIN"/>
    <property type="match status" value="1"/>
</dbReference>
<feature type="region of interest" description="Disordered" evidence="1">
    <location>
        <begin position="55"/>
        <end position="88"/>
    </location>
</feature>
<comment type="caution">
    <text evidence="2">The sequence shown here is derived from an EMBL/GenBank/DDBJ whole genome shotgun (WGS) entry which is preliminary data.</text>
</comment>
<gene>
    <name evidence="2" type="ORF">FH969_08795</name>
</gene>
<keyword evidence="3" id="KW-1185">Reference proteome</keyword>
<sequence length="284" mass="28176">MTTTRALAADAPRTVRRLAVGVLAVGLLALTTACGGSGDDDADGGASATAAARVPASAASDATADATADATQEVTEEPTEDEATESPELTAPATVLAAGPVADGAPAIVSGSGPATVTYSRQGAIAVTAALDCSACTGEVVISASDRGGDPWGEGPAPFTGTYLLDIMTSTAADRDVWVVAEGPWTLTLASWNELPPITGPQSGTGSAVLYLSEAGSGFDVSYTPVGEGDSVSIRAYSDVASTDSGPDSRLLGDTEAFTESVDLPLPGVVAITTNGSWTLAPRP</sequence>
<dbReference type="EMBL" id="VENP01000029">
    <property type="protein sequence ID" value="TNU73939.1"/>
    <property type="molecule type" value="Genomic_DNA"/>
</dbReference>